<evidence type="ECO:0000256" key="1">
    <source>
        <dbReference type="SAM" id="MobiDB-lite"/>
    </source>
</evidence>
<proteinExistence type="predicted"/>
<protein>
    <submittedName>
        <fullName evidence="2">Uncharacterized protein</fullName>
    </submittedName>
</protein>
<gene>
    <name evidence="2" type="ORF">CB5_LOCUS10423</name>
</gene>
<dbReference type="EMBL" id="LR862146">
    <property type="protein sequence ID" value="CAD1827212.1"/>
    <property type="molecule type" value="Genomic_DNA"/>
</dbReference>
<accession>A0A6V7P8S6</accession>
<name>A0A6V7P8S6_ANACO</name>
<dbReference type="AlphaFoldDB" id="A0A6V7P8S6"/>
<evidence type="ECO:0000313" key="2">
    <source>
        <dbReference type="EMBL" id="CAD1827212.1"/>
    </source>
</evidence>
<feature type="region of interest" description="Disordered" evidence="1">
    <location>
        <begin position="1"/>
        <end position="28"/>
    </location>
</feature>
<organism evidence="2">
    <name type="scientific">Ananas comosus var. bracteatus</name>
    <name type="common">red pineapple</name>
    <dbReference type="NCBI Taxonomy" id="296719"/>
    <lineage>
        <taxon>Eukaryota</taxon>
        <taxon>Viridiplantae</taxon>
        <taxon>Streptophyta</taxon>
        <taxon>Embryophyta</taxon>
        <taxon>Tracheophyta</taxon>
        <taxon>Spermatophyta</taxon>
        <taxon>Magnoliopsida</taxon>
        <taxon>Liliopsida</taxon>
        <taxon>Poales</taxon>
        <taxon>Bromeliaceae</taxon>
        <taxon>Bromelioideae</taxon>
        <taxon>Ananas</taxon>
    </lineage>
</organism>
<reference evidence="2" key="1">
    <citation type="submission" date="2020-07" db="EMBL/GenBank/DDBJ databases">
        <authorList>
            <person name="Lin J."/>
        </authorList>
    </citation>
    <scope>NUCLEOTIDE SEQUENCE</scope>
</reference>
<sequence>MEPSDPTPSSALPTSSPLRHPETPSAAIADPLLLPPPFAAAGLWSIAVESGGGARSLTSISLESAATSSPRDPEPLTIDAAAPPRILLELIAGCLCLGDYSGNHGIIASDSLKFRYLVLSNGELIPLLLQPPPKLFTRRCSRTSRVLNNP</sequence>